<evidence type="ECO:0000256" key="8">
    <source>
        <dbReference type="ARBA" id="ARBA00023136"/>
    </source>
</evidence>
<dbReference type="GO" id="GO:0005886">
    <property type="term" value="C:plasma membrane"/>
    <property type="evidence" value="ECO:0007669"/>
    <property type="project" value="UniProtKB-SubCell"/>
</dbReference>
<dbReference type="InterPro" id="IPR006153">
    <property type="entry name" value="Cation/H_exchanger_TM"/>
</dbReference>
<evidence type="ECO:0000256" key="7">
    <source>
        <dbReference type="ARBA" id="ARBA00023065"/>
    </source>
</evidence>
<accession>A0A1M5XTH0</accession>
<feature type="transmembrane region" description="Helical" evidence="10">
    <location>
        <begin position="354"/>
        <end position="378"/>
    </location>
</feature>
<reference evidence="12 13" key="1">
    <citation type="submission" date="2016-11" db="EMBL/GenBank/DDBJ databases">
        <authorList>
            <person name="Jaros S."/>
            <person name="Januszkiewicz K."/>
            <person name="Wedrychowicz H."/>
        </authorList>
    </citation>
    <scope>NUCLEOTIDE SEQUENCE [LARGE SCALE GENOMIC DNA]</scope>
    <source>
        <strain evidence="12 13">DSM 10068</strain>
    </source>
</reference>
<gene>
    <name evidence="12" type="ORF">SAMN02745823_02026</name>
</gene>
<keyword evidence="3 10" id="KW-1003">Cell membrane</keyword>
<feature type="transmembrane region" description="Helical" evidence="10">
    <location>
        <begin position="390"/>
        <end position="412"/>
    </location>
</feature>
<feature type="transmembrane region" description="Helical" evidence="10">
    <location>
        <begin position="312"/>
        <end position="333"/>
    </location>
</feature>
<feature type="transmembrane region" description="Helical" evidence="10">
    <location>
        <begin position="83"/>
        <end position="103"/>
    </location>
</feature>
<dbReference type="AlphaFoldDB" id="A0A1M5XTH0"/>
<comment type="similarity">
    <text evidence="10">Belongs to the monovalent cation:proton antiporter 1 (CPA1) transporter (TC 2.A.36) family.</text>
</comment>
<keyword evidence="13" id="KW-1185">Reference proteome</keyword>
<keyword evidence="8 10" id="KW-0472">Membrane</keyword>
<dbReference type="OrthoDB" id="9809206at2"/>
<evidence type="ECO:0000313" key="13">
    <source>
        <dbReference type="Proteomes" id="UP000183995"/>
    </source>
</evidence>
<feature type="domain" description="Cation/H+ exchanger transmembrane" evidence="11">
    <location>
        <begin position="11"/>
        <end position="413"/>
    </location>
</feature>
<dbReference type="Gene3D" id="6.10.140.1330">
    <property type="match status" value="1"/>
</dbReference>
<dbReference type="GO" id="GO:0015386">
    <property type="term" value="F:potassium:proton antiporter activity"/>
    <property type="evidence" value="ECO:0007669"/>
    <property type="project" value="TreeGrafter"/>
</dbReference>
<dbReference type="PANTHER" id="PTHR10110:SF86">
    <property type="entry name" value="SODIUM_HYDROGEN EXCHANGER 7"/>
    <property type="match status" value="1"/>
</dbReference>
<dbReference type="GO" id="GO:0098719">
    <property type="term" value="P:sodium ion import across plasma membrane"/>
    <property type="evidence" value="ECO:0007669"/>
    <property type="project" value="TreeGrafter"/>
</dbReference>
<feature type="transmembrane region" description="Helical" evidence="10">
    <location>
        <begin position="275"/>
        <end position="292"/>
    </location>
</feature>
<comment type="subcellular location">
    <subcellularLocation>
        <location evidence="1 10">Cell membrane</location>
        <topology evidence="1 10">Multi-pass membrane protein</topology>
    </subcellularLocation>
</comment>
<dbReference type="Proteomes" id="UP000183995">
    <property type="component" value="Unassembled WGS sequence"/>
</dbReference>
<dbReference type="Pfam" id="PF00999">
    <property type="entry name" value="Na_H_Exchanger"/>
    <property type="match status" value="1"/>
</dbReference>
<keyword evidence="9 10" id="KW-0739">Sodium transport</keyword>
<evidence type="ECO:0000256" key="5">
    <source>
        <dbReference type="ARBA" id="ARBA00022989"/>
    </source>
</evidence>
<organism evidence="12 13">
    <name type="scientific">Sporobacter termitidis DSM 10068</name>
    <dbReference type="NCBI Taxonomy" id="1123282"/>
    <lineage>
        <taxon>Bacteria</taxon>
        <taxon>Bacillati</taxon>
        <taxon>Bacillota</taxon>
        <taxon>Clostridia</taxon>
        <taxon>Eubacteriales</taxon>
        <taxon>Oscillospiraceae</taxon>
        <taxon>Sporobacter</taxon>
    </lineage>
</organism>
<dbReference type="InterPro" id="IPR018422">
    <property type="entry name" value="Cation/H_exchanger_CPA1"/>
</dbReference>
<comment type="function">
    <text evidence="10">Na(+)/H(+) antiporter that extrudes sodium in exchange for external protons.</text>
</comment>
<dbReference type="GO" id="GO:0051453">
    <property type="term" value="P:regulation of intracellular pH"/>
    <property type="evidence" value="ECO:0007669"/>
    <property type="project" value="TreeGrafter"/>
</dbReference>
<evidence type="ECO:0000259" key="11">
    <source>
        <dbReference type="Pfam" id="PF00999"/>
    </source>
</evidence>
<evidence type="ECO:0000256" key="2">
    <source>
        <dbReference type="ARBA" id="ARBA00022448"/>
    </source>
</evidence>
<dbReference type="STRING" id="1123282.SAMN02745823_02026"/>
<dbReference type="NCBIfam" id="TIGR00831">
    <property type="entry name" value="a_cpa1"/>
    <property type="match status" value="1"/>
</dbReference>
<dbReference type="InterPro" id="IPR004705">
    <property type="entry name" value="Cation/H_exchanger_CPA1_bac"/>
</dbReference>
<feature type="transmembrane region" description="Helical" evidence="10">
    <location>
        <begin position="115"/>
        <end position="135"/>
    </location>
</feature>
<evidence type="ECO:0000256" key="9">
    <source>
        <dbReference type="ARBA" id="ARBA00023201"/>
    </source>
</evidence>
<protein>
    <submittedName>
        <fullName evidence="12">Monovalent cation:H+ antiporter, CPA1 family</fullName>
    </submittedName>
</protein>
<keyword evidence="6 10" id="KW-0915">Sodium</keyword>
<keyword evidence="10" id="KW-0050">Antiport</keyword>
<dbReference type="PANTHER" id="PTHR10110">
    <property type="entry name" value="SODIUM/HYDROGEN EXCHANGER"/>
    <property type="match status" value="1"/>
</dbReference>
<sequence>METLLLVLVLLILIGISNIVNHFLPFIPVPLIQIALGILAAVLYPHLHIVLDPKLFFLLFIAPLLFNDGKRISKKSLWRLRGPVLLLAMGLVFATVLCLGYAINWMIPSIPLPAAFALAAILSPTDAVAVCSIAGRVHLPKTVLNLLEGEALLNDASGLVAFKFAIAAAVTGTFSLGEASVSFLVIALGGLALGAVLAFAVIWFQLFLRRLGMEDVTMHMLLQLLTPFAIYFIAEHFEVSGILAVVAAGIVQAIERRHVESAFSTRMRIVSDSTWSVVIYILNGLVFVLLGFEIPDVIKVIWKDAQFNNAQVITYIVLITLALIVLRFAWIFLLSKGQRLFKHKKVFDPSLRSCAQISLAGVRGAVTLAGALSIPLVLQNGSPFPERDLIIFLAAGVIFLTLLIASFVLPFIGEKKAAEISADHTAAEQELKAKLIKAIIHTVKDEQTDENREATMSVLSDYRRLLMTTTDFSNNHNAGKNAYRAESEARLLGLRAEKEKLQSLMDQGEIPADIAARACEMLDHTEALLTNRLKLRIIFSVMAFFSKLSPAARRHFFKKRGKPKFTANHNQLQTMKNIKIQTSQAAIAALSGGVSEENKDSYYAVIVHYTELIDRLKLYDRSTRAIAHMEKEKRMVQYKAVQTGRDIIQSFYESGQVSRQDAVKLRHFMNQIEADTLEEENVAGEFH</sequence>
<dbReference type="RefSeq" id="WP_073078441.1">
    <property type="nucleotide sequence ID" value="NZ_FQXV01000006.1"/>
</dbReference>
<comment type="caution">
    <text evidence="10">Lacks conserved residue(s) required for the propagation of feature annotation.</text>
</comment>
<dbReference type="GO" id="GO:0015385">
    <property type="term" value="F:sodium:proton antiporter activity"/>
    <property type="evidence" value="ECO:0007669"/>
    <property type="project" value="InterPro"/>
</dbReference>
<evidence type="ECO:0000313" key="12">
    <source>
        <dbReference type="EMBL" id="SHI03076.1"/>
    </source>
</evidence>
<proteinExistence type="inferred from homology"/>
<evidence type="ECO:0000256" key="6">
    <source>
        <dbReference type="ARBA" id="ARBA00023053"/>
    </source>
</evidence>
<evidence type="ECO:0000256" key="3">
    <source>
        <dbReference type="ARBA" id="ARBA00022475"/>
    </source>
</evidence>
<dbReference type="EMBL" id="FQXV01000006">
    <property type="protein sequence ID" value="SHI03076.1"/>
    <property type="molecule type" value="Genomic_DNA"/>
</dbReference>
<feature type="transmembrane region" description="Helical" evidence="10">
    <location>
        <begin position="239"/>
        <end position="254"/>
    </location>
</feature>
<feature type="transmembrane region" description="Helical" evidence="10">
    <location>
        <begin position="34"/>
        <end position="62"/>
    </location>
</feature>
<name>A0A1M5XTH0_9FIRM</name>
<evidence type="ECO:0000256" key="1">
    <source>
        <dbReference type="ARBA" id="ARBA00004651"/>
    </source>
</evidence>
<keyword evidence="4 10" id="KW-0812">Transmembrane</keyword>
<feature type="transmembrane region" description="Helical" evidence="10">
    <location>
        <begin position="183"/>
        <end position="204"/>
    </location>
</feature>
<keyword evidence="5 10" id="KW-1133">Transmembrane helix</keyword>
<evidence type="ECO:0000256" key="10">
    <source>
        <dbReference type="RuleBase" id="RU366002"/>
    </source>
</evidence>
<keyword evidence="7 10" id="KW-0406">Ion transport</keyword>
<keyword evidence="2 10" id="KW-0813">Transport</keyword>
<evidence type="ECO:0000256" key="4">
    <source>
        <dbReference type="ARBA" id="ARBA00022692"/>
    </source>
</evidence>